<proteinExistence type="predicted"/>
<dbReference type="Pfam" id="PF24608">
    <property type="entry name" value="PDDEXK_15"/>
    <property type="match status" value="1"/>
</dbReference>
<organism evidence="1 2">
    <name type="scientific">Listeria phage LP-083-2</name>
    <dbReference type="NCBI Taxonomy" id="1458855"/>
    <lineage>
        <taxon>Viruses</taxon>
        <taxon>Duplodnaviria</taxon>
        <taxon>Heunggongvirae</taxon>
        <taxon>Uroviricota</taxon>
        <taxon>Caudoviricetes</taxon>
        <taxon>Herelleviridae</taxon>
        <taxon>Jasinskavirinae</taxon>
        <taxon>Pecentumvirus</taxon>
        <taxon>Pecentumvirus LP0832</taxon>
    </lineage>
</organism>
<dbReference type="InterPro" id="IPR011856">
    <property type="entry name" value="tRNA_endonuc-like_dom_sf"/>
</dbReference>
<dbReference type="Proteomes" id="UP000026997">
    <property type="component" value="Segment"/>
</dbReference>
<dbReference type="KEGG" id="vg:19735702"/>
<keyword evidence="2" id="KW-1185">Reference proteome</keyword>
<protein>
    <recommendedName>
        <fullName evidence="3">Resolvase</fullName>
    </recommendedName>
</protein>
<evidence type="ECO:0008006" key="3">
    <source>
        <dbReference type="Google" id="ProtNLM"/>
    </source>
</evidence>
<gene>
    <name evidence="1" type="ORF">LP083-2_136</name>
</gene>
<dbReference type="RefSeq" id="YP_009044592.1">
    <property type="nucleotide sequence ID" value="NC_024383.1"/>
</dbReference>
<name>A0A059T5R4_9CAUD</name>
<dbReference type="Gene3D" id="3.40.1350.10">
    <property type="match status" value="1"/>
</dbReference>
<dbReference type="InterPro" id="IPR056931">
    <property type="entry name" value="D14-like"/>
</dbReference>
<reference evidence="1 2" key="1">
    <citation type="journal article" date="2014" name="Appl. Environ. Microbiol.">
        <title>Comparative genomic and morphological analysis of Listeria phages isolated from farm environments.</title>
        <authorList>
            <person name="Denes T."/>
            <person name="Vongkamjan K."/>
            <person name="Ackermann H.W."/>
            <person name="Moreno Switt A.I."/>
            <person name="Wiedmann M."/>
            <person name="den Bakker H.C."/>
        </authorList>
    </citation>
    <scope>NUCLEOTIDE SEQUENCE [LARGE SCALE GENOMIC DNA]</scope>
</reference>
<dbReference type="GeneID" id="19735702"/>
<dbReference type="EMBL" id="KJ094030">
    <property type="protein sequence ID" value="AHL19343.1"/>
    <property type="molecule type" value="Genomic_DNA"/>
</dbReference>
<sequence length="206" mass="23596">MASTGRGSQVKGSKFERETAKALSVWWGATFNRTPGSGGLKWAEENNVGGDIVAPPSAGFPFIVECKKHEGWTLDNVFLNTGEPKSWWKQVVSDATRTNKIPLLMFSRNRAKSFVMLPYDDLLYNVLRDKRSTVARTTVSFKNIREESVFYDVMVFTIEELTSFSPDFLREHYSKYNWDFFYKEVDENSVEDLETGIDKMLDNLEG</sequence>
<evidence type="ECO:0000313" key="2">
    <source>
        <dbReference type="Proteomes" id="UP000026997"/>
    </source>
</evidence>
<accession>A0A059T5R4</accession>
<dbReference type="GO" id="GO:0003676">
    <property type="term" value="F:nucleic acid binding"/>
    <property type="evidence" value="ECO:0007669"/>
    <property type="project" value="InterPro"/>
</dbReference>
<dbReference type="OrthoDB" id="17454at10239"/>
<evidence type="ECO:0000313" key="1">
    <source>
        <dbReference type="EMBL" id="AHL19343.1"/>
    </source>
</evidence>